<dbReference type="Proteomes" id="UP000622580">
    <property type="component" value="Unassembled WGS sequence"/>
</dbReference>
<dbReference type="AlphaFoldDB" id="A0A941D1F2"/>
<feature type="region of interest" description="Disordered" evidence="1">
    <location>
        <begin position="35"/>
        <end position="56"/>
    </location>
</feature>
<proteinExistence type="predicted"/>
<feature type="transmembrane region" description="Helical" evidence="2">
    <location>
        <begin position="6"/>
        <end position="24"/>
    </location>
</feature>
<accession>A0A941D1F2</accession>
<name>A0A941D1F2_9CAUL</name>
<evidence type="ECO:0000256" key="1">
    <source>
        <dbReference type="SAM" id="MobiDB-lite"/>
    </source>
</evidence>
<sequence>MRDLRQAFYGMAIATVAGLILGGASKPNIREMTDLDGPQLLSGKSGERLGPGFRQTASWTSYDGQVPDYVIGTDWTQPAPVEMAQAEPEPAPARPVHEDAPVRWTPAKYESEPAPPPSYPSMGGDILAGLETAHAPPAPQESPDEAAPPPA</sequence>
<keyword evidence="2" id="KW-0812">Transmembrane</keyword>
<comment type="caution">
    <text evidence="3">The sequence shown here is derived from an EMBL/GenBank/DDBJ whole genome shotgun (WGS) entry which is preliminary data.</text>
</comment>
<reference evidence="3" key="1">
    <citation type="submission" date="2021-04" db="EMBL/GenBank/DDBJ databases">
        <title>Draft genome assembly of strain Phenylobacterium sp. 20VBR1 using MiniION and Illumina platforms.</title>
        <authorList>
            <person name="Thomas F.A."/>
            <person name="Krishnan K.P."/>
            <person name="Sinha R.K."/>
        </authorList>
    </citation>
    <scope>NUCLEOTIDE SEQUENCE</scope>
    <source>
        <strain evidence="3">20VBR1</strain>
    </source>
</reference>
<dbReference type="RefSeq" id="WP_215341243.1">
    <property type="nucleotide sequence ID" value="NZ_JAGSGD010000001.1"/>
</dbReference>
<keyword evidence="2" id="KW-0472">Membrane</keyword>
<gene>
    <name evidence="3" type="ORF">JKL49_14040</name>
</gene>
<evidence type="ECO:0000313" key="3">
    <source>
        <dbReference type="EMBL" id="MBR7620510.1"/>
    </source>
</evidence>
<evidence type="ECO:0000313" key="4">
    <source>
        <dbReference type="Proteomes" id="UP000622580"/>
    </source>
</evidence>
<feature type="region of interest" description="Disordered" evidence="1">
    <location>
        <begin position="81"/>
        <end position="151"/>
    </location>
</feature>
<organism evidence="3 4">
    <name type="scientific">Phenylobacterium glaciei</name>
    <dbReference type="NCBI Taxonomy" id="2803784"/>
    <lineage>
        <taxon>Bacteria</taxon>
        <taxon>Pseudomonadati</taxon>
        <taxon>Pseudomonadota</taxon>
        <taxon>Alphaproteobacteria</taxon>
        <taxon>Caulobacterales</taxon>
        <taxon>Caulobacteraceae</taxon>
        <taxon>Phenylobacterium</taxon>
    </lineage>
</organism>
<protein>
    <submittedName>
        <fullName evidence="3">Uncharacterized protein</fullName>
    </submittedName>
</protein>
<keyword evidence="2" id="KW-1133">Transmembrane helix</keyword>
<evidence type="ECO:0000256" key="2">
    <source>
        <dbReference type="SAM" id="Phobius"/>
    </source>
</evidence>
<keyword evidence="4" id="KW-1185">Reference proteome</keyword>
<dbReference type="EMBL" id="JAGSGD010000001">
    <property type="protein sequence ID" value="MBR7620510.1"/>
    <property type="molecule type" value="Genomic_DNA"/>
</dbReference>
<feature type="compositionally biased region" description="Pro residues" evidence="1">
    <location>
        <begin position="136"/>
        <end position="151"/>
    </location>
</feature>